<dbReference type="AlphaFoldDB" id="A0A0C9RWS9"/>
<proteinExistence type="evidence at transcript level"/>
<sequence>MQWHRVPAVLLRFMCFFILDDVEACLRTASREIIFMFQGPVPCCRFSALREEQPNELHLFVPGHAMTSSKQGQTSCCPKSHWCATLHQVCVCVEALFLKLQKSGNRASQLWDAWCICLYERGVRHG</sequence>
<reference evidence="2" key="1">
    <citation type="journal article" date="2015" name="PLoS ONE">
        <title>An Insight into the Sialome of the Lone Star Tick, Amblyomma americanum, with a Glimpse on Its Time Dependent Gene Expression.</title>
        <authorList>
            <person name="Karim S."/>
            <person name="Ribeiro J.M."/>
        </authorList>
    </citation>
    <scope>NUCLEOTIDE SEQUENCE</scope>
    <source>
        <tissue evidence="2">Salivary gland</tissue>
    </source>
</reference>
<keyword evidence="1" id="KW-0732">Signal</keyword>
<evidence type="ECO:0000256" key="1">
    <source>
        <dbReference type="SAM" id="SignalP"/>
    </source>
</evidence>
<evidence type="ECO:0000313" key="2">
    <source>
        <dbReference type="EMBL" id="JAG92031.1"/>
    </source>
</evidence>
<accession>A0A0C9RWS9</accession>
<name>A0A0C9RWS9_AMBAM</name>
<feature type="chain" id="PRO_5002212547" evidence="1">
    <location>
        <begin position="25"/>
        <end position="126"/>
    </location>
</feature>
<organism evidence="2">
    <name type="scientific">Amblyomma americanum</name>
    <name type="common">Lone star tick</name>
    <dbReference type="NCBI Taxonomy" id="6943"/>
    <lineage>
        <taxon>Eukaryota</taxon>
        <taxon>Metazoa</taxon>
        <taxon>Ecdysozoa</taxon>
        <taxon>Arthropoda</taxon>
        <taxon>Chelicerata</taxon>
        <taxon>Arachnida</taxon>
        <taxon>Acari</taxon>
        <taxon>Parasitiformes</taxon>
        <taxon>Ixodida</taxon>
        <taxon>Ixodoidea</taxon>
        <taxon>Ixodidae</taxon>
        <taxon>Amblyomminae</taxon>
        <taxon>Amblyomma</taxon>
    </lineage>
</organism>
<protein>
    <submittedName>
        <fullName evidence="2">Putative secreted protein</fullName>
    </submittedName>
</protein>
<dbReference type="EMBL" id="GBZX01000709">
    <property type="protein sequence ID" value="JAG92031.1"/>
    <property type="molecule type" value="mRNA"/>
</dbReference>
<feature type="signal peptide" evidence="1">
    <location>
        <begin position="1"/>
        <end position="24"/>
    </location>
</feature>